<organism evidence="1 2">
    <name type="scientific">Klebsiella grimontii</name>
    <dbReference type="NCBI Taxonomy" id="2058152"/>
    <lineage>
        <taxon>Bacteria</taxon>
        <taxon>Pseudomonadati</taxon>
        <taxon>Pseudomonadota</taxon>
        <taxon>Gammaproteobacteria</taxon>
        <taxon>Enterobacterales</taxon>
        <taxon>Enterobacteriaceae</taxon>
        <taxon>Klebsiella/Raoultella group</taxon>
        <taxon>Klebsiella</taxon>
    </lineage>
</organism>
<accession>A0A7H4P827</accession>
<protein>
    <submittedName>
        <fullName evidence="1">Sugar ABC transporter</fullName>
    </submittedName>
</protein>
<name>A0A7H4P827_9ENTR</name>
<reference evidence="1 2" key="1">
    <citation type="submission" date="2018-06" db="EMBL/GenBank/DDBJ databases">
        <authorList>
            <consortium name="Pathogen Informatics"/>
            <person name="Doyle S."/>
        </authorList>
    </citation>
    <scope>NUCLEOTIDE SEQUENCE [LARGE SCALE GENOMIC DNA]</scope>
    <source>
        <strain evidence="1 2">NCTC9149</strain>
    </source>
</reference>
<evidence type="ECO:0000313" key="2">
    <source>
        <dbReference type="Proteomes" id="UP000254571"/>
    </source>
</evidence>
<evidence type="ECO:0000313" key="1">
    <source>
        <dbReference type="EMBL" id="STW08592.1"/>
    </source>
</evidence>
<dbReference type="Proteomes" id="UP000254571">
    <property type="component" value="Unassembled WGS sequence"/>
</dbReference>
<dbReference type="AlphaFoldDB" id="A0A7H4P827"/>
<sequence length="32" mass="3534">MNVASLGKIIPGWGQTEDFIAPWFATLEAKNK</sequence>
<comment type="caution">
    <text evidence="1">The sequence shown here is derived from an EMBL/GenBank/DDBJ whole genome shotgun (WGS) entry which is preliminary data.</text>
</comment>
<gene>
    <name evidence="1" type="ORF">NCTC9149_05058</name>
</gene>
<dbReference type="EMBL" id="UGMX01000002">
    <property type="protein sequence ID" value="STW08592.1"/>
    <property type="molecule type" value="Genomic_DNA"/>
</dbReference>
<proteinExistence type="predicted"/>